<feature type="transmembrane region" description="Helical" evidence="4">
    <location>
        <begin position="301"/>
        <end position="324"/>
    </location>
</feature>
<feature type="transmembrane region" description="Helical" evidence="4">
    <location>
        <begin position="74"/>
        <end position="92"/>
    </location>
</feature>
<comment type="caution">
    <text evidence="6">The sequence shown here is derived from an EMBL/GenBank/DDBJ whole genome shotgun (WGS) entry which is preliminary data.</text>
</comment>
<reference evidence="6 7" key="3">
    <citation type="submission" date="2021-02" db="EMBL/GenBank/DDBJ databases">
        <authorList>
            <person name="Merkel A.Y."/>
        </authorList>
    </citation>
    <scope>NUCLEOTIDE SEQUENCE [LARGE SCALE GENOMIC DNA]</scope>
    <source>
        <strain evidence="6 7">T05b</strain>
    </source>
</reference>
<dbReference type="SUPFAM" id="SSF103473">
    <property type="entry name" value="MFS general substrate transporter"/>
    <property type="match status" value="1"/>
</dbReference>
<gene>
    <name evidence="6" type="ORF">JWV37_11880</name>
</gene>
<keyword evidence="3 4" id="KW-0472">Membrane</keyword>
<feature type="transmembrane region" description="Helical" evidence="4">
    <location>
        <begin position="249"/>
        <end position="269"/>
    </location>
</feature>
<dbReference type="PROSITE" id="PS50850">
    <property type="entry name" value="MFS"/>
    <property type="match status" value="1"/>
</dbReference>
<feature type="transmembrane region" description="Helical" evidence="4">
    <location>
        <begin position="43"/>
        <end position="62"/>
    </location>
</feature>
<evidence type="ECO:0000313" key="6">
    <source>
        <dbReference type="EMBL" id="MBN2965484.1"/>
    </source>
</evidence>
<name>A0ABS2WW94_9BACT</name>
<dbReference type="RefSeq" id="WP_205460045.1">
    <property type="nucleotide sequence ID" value="NZ_JAFHKK010000040.1"/>
</dbReference>
<feature type="domain" description="Major facilitator superfamily (MFS) profile" evidence="5">
    <location>
        <begin position="8"/>
        <end position="390"/>
    </location>
</feature>
<dbReference type="PANTHER" id="PTHR23537:SF1">
    <property type="entry name" value="SUGAR TRANSPORTER"/>
    <property type="match status" value="1"/>
</dbReference>
<evidence type="ECO:0000259" key="5">
    <source>
        <dbReference type="PROSITE" id="PS50850"/>
    </source>
</evidence>
<dbReference type="PANTHER" id="PTHR23537">
    <property type="match status" value="1"/>
</dbReference>
<feature type="transmembrane region" description="Helical" evidence="4">
    <location>
        <begin position="211"/>
        <end position="237"/>
    </location>
</feature>
<feature type="transmembrane region" description="Helical" evidence="4">
    <location>
        <begin position="160"/>
        <end position="180"/>
    </location>
</feature>
<dbReference type="Pfam" id="PF06779">
    <property type="entry name" value="MFS_4"/>
    <property type="match status" value="1"/>
</dbReference>
<feature type="transmembrane region" description="Helical" evidence="4">
    <location>
        <begin position="336"/>
        <end position="358"/>
    </location>
</feature>
<feature type="transmembrane region" description="Helical" evidence="4">
    <location>
        <begin position="132"/>
        <end position="154"/>
    </location>
</feature>
<dbReference type="PROSITE" id="PS51257">
    <property type="entry name" value="PROKAR_LIPOPROTEIN"/>
    <property type="match status" value="1"/>
</dbReference>
<evidence type="ECO:0000256" key="3">
    <source>
        <dbReference type="ARBA" id="ARBA00023136"/>
    </source>
</evidence>
<dbReference type="Proteomes" id="UP000703590">
    <property type="component" value="Unassembled WGS sequence"/>
</dbReference>
<evidence type="ECO:0000256" key="2">
    <source>
        <dbReference type="ARBA" id="ARBA00022989"/>
    </source>
</evidence>
<keyword evidence="1 4" id="KW-0812">Transmembrane</keyword>
<evidence type="ECO:0000256" key="4">
    <source>
        <dbReference type="SAM" id="Phobius"/>
    </source>
</evidence>
<feature type="transmembrane region" description="Helical" evidence="4">
    <location>
        <begin position="98"/>
        <end position="120"/>
    </location>
</feature>
<proteinExistence type="predicted"/>
<evidence type="ECO:0000256" key="1">
    <source>
        <dbReference type="ARBA" id="ARBA00022692"/>
    </source>
</evidence>
<evidence type="ECO:0000313" key="7">
    <source>
        <dbReference type="Proteomes" id="UP000703590"/>
    </source>
</evidence>
<feature type="transmembrane region" description="Helical" evidence="4">
    <location>
        <begin position="364"/>
        <end position="386"/>
    </location>
</feature>
<reference evidence="6 7" key="2">
    <citation type="submission" date="2021-02" db="EMBL/GenBank/DDBJ databases">
        <title>Sulfurospirillum tamanensis sp. nov.</title>
        <authorList>
            <person name="Frolova A."/>
            <person name="Merkel A."/>
            <person name="Slobodkin A."/>
        </authorList>
    </citation>
    <scope>NUCLEOTIDE SEQUENCE [LARGE SCALE GENOMIC DNA]</scope>
    <source>
        <strain evidence="6 7">T05b</strain>
    </source>
</reference>
<feature type="transmembrane region" description="Helical" evidence="4">
    <location>
        <begin position="276"/>
        <end position="295"/>
    </location>
</feature>
<dbReference type="InterPro" id="IPR010645">
    <property type="entry name" value="MFS_4"/>
</dbReference>
<sequence length="393" mass="42489">MKEYVKPIIMGLLVVFACLGLGRFAFGMVLPLMQEELSMNATQAGLVGSANFLGYFIGLFIVSKTYTRFGPSLLVSWALFVQAFSMVLMAVAPHYLLAALFFSATGFFGALANIGIMTYIAQVVPPKMKGRATGIVVAGIGLAVIFSSLIVPTFEKFLPYAWRISWGVFALSIVLIGLWARSVMARFLVQANAHHAKGDTLLLRDIVRSRAFWHTGILFLLFGTTAIMFMTFFVAAVSDTYGASTQVSGIFWALLGVTSLFSGPFFGAVSDTIGRYKTLAILFGLQALAHSLLAFEVPLAWVFLSAGVFGFSTWAVPSIMATLSSELFGLSHTARIMSLITLFFGIGQMVGPLLAGIIRDLTGSYTFAFACSSSVLLGALFLSLYAQRSQKRT</sequence>
<accession>A0ABS2WW94</accession>
<dbReference type="InterPro" id="IPR036259">
    <property type="entry name" value="MFS_trans_sf"/>
</dbReference>
<dbReference type="Gene3D" id="1.20.1250.20">
    <property type="entry name" value="MFS general substrate transporter like domains"/>
    <property type="match status" value="2"/>
</dbReference>
<dbReference type="EMBL" id="JAFHKK010000040">
    <property type="protein sequence ID" value="MBN2965484.1"/>
    <property type="molecule type" value="Genomic_DNA"/>
</dbReference>
<protein>
    <submittedName>
        <fullName evidence="6">YbfB/YjiJ family MFS transporter</fullName>
    </submittedName>
</protein>
<dbReference type="InterPro" id="IPR020846">
    <property type="entry name" value="MFS_dom"/>
</dbReference>
<keyword evidence="2 4" id="KW-1133">Transmembrane helix</keyword>
<reference evidence="7" key="1">
    <citation type="submission" date="2021-02" db="EMBL/GenBank/DDBJ databases">
        <title>Sulfurospirillum tamanensis sp. nov.</title>
        <authorList>
            <person name="Merkel A.Y."/>
        </authorList>
    </citation>
    <scope>NUCLEOTIDE SEQUENCE [LARGE SCALE GENOMIC DNA]</scope>
    <source>
        <strain evidence="7">T05b</strain>
    </source>
</reference>
<keyword evidence="7" id="KW-1185">Reference proteome</keyword>
<organism evidence="6 7">
    <name type="scientific">Sulfurospirillum tamanense</name>
    <dbReference type="NCBI Taxonomy" id="2813362"/>
    <lineage>
        <taxon>Bacteria</taxon>
        <taxon>Pseudomonadati</taxon>
        <taxon>Campylobacterota</taxon>
        <taxon>Epsilonproteobacteria</taxon>
        <taxon>Campylobacterales</taxon>
        <taxon>Sulfurospirillaceae</taxon>
        <taxon>Sulfurospirillum</taxon>
    </lineage>
</organism>